<reference evidence="1" key="1">
    <citation type="submission" date="2020-02" db="EMBL/GenBank/DDBJ databases">
        <authorList>
            <person name="Meier V. D."/>
        </authorList>
    </citation>
    <scope>NUCLEOTIDE SEQUENCE</scope>
    <source>
        <strain evidence="1">AVDCRST_MAG75</strain>
    </source>
</reference>
<evidence type="ECO:0008006" key="2">
    <source>
        <dbReference type="Google" id="ProtNLM"/>
    </source>
</evidence>
<proteinExistence type="predicted"/>
<gene>
    <name evidence="1" type="ORF">AVDCRST_MAG75-2539</name>
</gene>
<protein>
    <recommendedName>
        <fullName evidence="2">DUF2630 domain-containing protein</fullName>
    </recommendedName>
</protein>
<dbReference type="EMBL" id="CADCUO010000179">
    <property type="protein sequence ID" value="CAA9407659.1"/>
    <property type="molecule type" value="Genomic_DNA"/>
</dbReference>
<dbReference type="AlphaFoldDB" id="A0A6J4PEA5"/>
<accession>A0A6J4PEA5</accession>
<evidence type="ECO:0000313" key="1">
    <source>
        <dbReference type="EMBL" id="CAA9407659.1"/>
    </source>
</evidence>
<dbReference type="Pfam" id="PF10944">
    <property type="entry name" value="DUF2630"/>
    <property type="match status" value="1"/>
</dbReference>
<organism evidence="1">
    <name type="scientific">uncultured Propionibacteriaceae bacterium</name>
    <dbReference type="NCBI Taxonomy" id="257457"/>
    <lineage>
        <taxon>Bacteria</taxon>
        <taxon>Bacillati</taxon>
        <taxon>Actinomycetota</taxon>
        <taxon>Actinomycetes</taxon>
        <taxon>Propionibacteriales</taxon>
        <taxon>Propionibacteriaceae</taxon>
        <taxon>environmental samples</taxon>
    </lineage>
</organism>
<name>A0A6J4PEA5_9ACTN</name>
<sequence length="82" mass="9634">MEDDGSIRVRIAALIDREHNLRFRRQAGSLSEEEEHLGLLAAEEELDQCWDLLRQRRAKREYGLNADEAHPRSTAVVENYWQ</sequence>
<dbReference type="InterPro" id="IPR020311">
    <property type="entry name" value="Uncharacterised_Rv0898c"/>
</dbReference>